<evidence type="ECO:0000313" key="2">
    <source>
        <dbReference type="EMBL" id="KAJ8387250.1"/>
    </source>
</evidence>
<comment type="caution">
    <text evidence="2">The sequence shown here is derived from an EMBL/GenBank/DDBJ whole genome shotgun (WGS) entry which is preliminary data.</text>
</comment>
<sequence length="112" mass="11884">MQSYNPSKRKTGVQVTERKRPALQPPPGCATCSAGVRGQRGGGVEPNRAMTVRGDPCTQRRRRNQELVSALSAAEDAAWRHLSCSCSESLSTTRDVISSGFAAVKGCPSGAH</sequence>
<dbReference type="Proteomes" id="UP001221898">
    <property type="component" value="Unassembled WGS sequence"/>
</dbReference>
<gene>
    <name evidence="2" type="ORF">AAFF_G00158730</name>
</gene>
<evidence type="ECO:0000313" key="3">
    <source>
        <dbReference type="Proteomes" id="UP001221898"/>
    </source>
</evidence>
<proteinExistence type="predicted"/>
<keyword evidence="3" id="KW-1185">Reference proteome</keyword>
<accession>A0AAD7RND1</accession>
<feature type="region of interest" description="Disordered" evidence="1">
    <location>
        <begin position="1"/>
        <end position="52"/>
    </location>
</feature>
<name>A0AAD7RND1_9TELE</name>
<reference evidence="2" key="1">
    <citation type="journal article" date="2023" name="Science">
        <title>Genome structures resolve the early diversification of teleost fishes.</title>
        <authorList>
            <person name="Parey E."/>
            <person name="Louis A."/>
            <person name="Montfort J."/>
            <person name="Bouchez O."/>
            <person name="Roques C."/>
            <person name="Iampietro C."/>
            <person name="Lluch J."/>
            <person name="Castinel A."/>
            <person name="Donnadieu C."/>
            <person name="Desvignes T."/>
            <person name="Floi Bucao C."/>
            <person name="Jouanno E."/>
            <person name="Wen M."/>
            <person name="Mejri S."/>
            <person name="Dirks R."/>
            <person name="Jansen H."/>
            <person name="Henkel C."/>
            <person name="Chen W.J."/>
            <person name="Zahm M."/>
            <person name="Cabau C."/>
            <person name="Klopp C."/>
            <person name="Thompson A.W."/>
            <person name="Robinson-Rechavi M."/>
            <person name="Braasch I."/>
            <person name="Lecointre G."/>
            <person name="Bobe J."/>
            <person name="Postlethwait J.H."/>
            <person name="Berthelot C."/>
            <person name="Roest Crollius H."/>
            <person name="Guiguen Y."/>
        </authorList>
    </citation>
    <scope>NUCLEOTIDE SEQUENCE</scope>
    <source>
        <strain evidence="2">NC1722</strain>
    </source>
</reference>
<organism evidence="2 3">
    <name type="scientific">Aldrovandia affinis</name>
    <dbReference type="NCBI Taxonomy" id="143900"/>
    <lineage>
        <taxon>Eukaryota</taxon>
        <taxon>Metazoa</taxon>
        <taxon>Chordata</taxon>
        <taxon>Craniata</taxon>
        <taxon>Vertebrata</taxon>
        <taxon>Euteleostomi</taxon>
        <taxon>Actinopterygii</taxon>
        <taxon>Neopterygii</taxon>
        <taxon>Teleostei</taxon>
        <taxon>Notacanthiformes</taxon>
        <taxon>Halosauridae</taxon>
        <taxon>Aldrovandia</taxon>
    </lineage>
</organism>
<dbReference type="EMBL" id="JAINUG010000214">
    <property type="protein sequence ID" value="KAJ8387250.1"/>
    <property type="molecule type" value="Genomic_DNA"/>
</dbReference>
<protein>
    <submittedName>
        <fullName evidence="2">Uncharacterized protein</fullName>
    </submittedName>
</protein>
<evidence type="ECO:0000256" key="1">
    <source>
        <dbReference type="SAM" id="MobiDB-lite"/>
    </source>
</evidence>
<dbReference type="AlphaFoldDB" id="A0AAD7RND1"/>